<protein>
    <submittedName>
        <fullName evidence="1">Uncharacterized protein</fullName>
    </submittedName>
</protein>
<comment type="caution">
    <text evidence="1">The sequence shown here is derived from an EMBL/GenBank/DDBJ whole genome shotgun (WGS) entry which is preliminary data.</text>
</comment>
<reference evidence="1" key="1">
    <citation type="journal article" date="2014" name="Front. Microbiol.">
        <title>High frequency of phylogenetically diverse reductive dehalogenase-homologous genes in deep subseafloor sedimentary metagenomes.</title>
        <authorList>
            <person name="Kawai M."/>
            <person name="Futagami T."/>
            <person name="Toyoda A."/>
            <person name="Takaki Y."/>
            <person name="Nishi S."/>
            <person name="Hori S."/>
            <person name="Arai W."/>
            <person name="Tsubouchi T."/>
            <person name="Morono Y."/>
            <person name="Uchiyama I."/>
            <person name="Ito T."/>
            <person name="Fujiyama A."/>
            <person name="Inagaki F."/>
            <person name="Takami H."/>
        </authorList>
    </citation>
    <scope>NUCLEOTIDE SEQUENCE</scope>
    <source>
        <strain evidence="1">Expedition CK06-06</strain>
    </source>
</reference>
<proteinExistence type="predicted"/>
<evidence type="ECO:0000313" key="1">
    <source>
        <dbReference type="EMBL" id="GAG36657.1"/>
    </source>
</evidence>
<dbReference type="AlphaFoldDB" id="X0XMT8"/>
<organism evidence="1">
    <name type="scientific">marine sediment metagenome</name>
    <dbReference type="NCBI Taxonomy" id="412755"/>
    <lineage>
        <taxon>unclassified sequences</taxon>
        <taxon>metagenomes</taxon>
        <taxon>ecological metagenomes</taxon>
    </lineage>
</organism>
<feature type="non-terminal residue" evidence="1">
    <location>
        <position position="1"/>
    </location>
</feature>
<name>X0XMT8_9ZZZZ</name>
<dbReference type="Pfam" id="PF13578">
    <property type="entry name" value="Methyltransf_24"/>
    <property type="match status" value="1"/>
</dbReference>
<sequence>DGCFLDASHTYEAVCADLQAWARRVRHDGLLAGHDGDMEAVARALDAQAWSVDRCPGSIWRRR</sequence>
<dbReference type="EMBL" id="BARS01041848">
    <property type="protein sequence ID" value="GAG36657.1"/>
    <property type="molecule type" value="Genomic_DNA"/>
</dbReference>
<gene>
    <name evidence="1" type="ORF">S01H1_63569</name>
</gene>
<accession>X0XMT8</accession>